<accession>A0ABQ0JZT2</accession>
<evidence type="ECO:0000313" key="13">
    <source>
        <dbReference type="EMBL" id="GAN34019.1"/>
    </source>
</evidence>
<organism evidence="13 14">
    <name type="scientific">Candidatus Brocadia sinica JPN1</name>
    <dbReference type="NCBI Taxonomy" id="1197129"/>
    <lineage>
        <taxon>Bacteria</taxon>
        <taxon>Pseudomonadati</taxon>
        <taxon>Planctomycetota</taxon>
        <taxon>Candidatus Brocadiia</taxon>
        <taxon>Candidatus Brocadiales</taxon>
        <taxon>Candidatus Brocadiaceae</taxon>
        <taxon>Candidatus Brocadia</taxon>
    </lineage>
</organism>
<dbReference type="NCBIfam" id="TIGR01216">
    <property type="entry name" value="ATP_synt_epsi"/>
    <property type="match status" value="1"/>
</dbReference>
<keyword evidence="7 9" id="KW-0139">CF(1)</keyword>
<feature type="domain" description="ATP synthase epsilon subunit C-terminal" evidence="11">
    <location>
        <begin position="93"/>
        <end position="135"/>
    </location>
</feature>
<keyword evidence="6 9" id="KW-0472">Membrane</keyword>
<dbReference type="CDD" id="cd12152">
    <property type="entry name" value="F1-ATPase_delta"/>
    <property type="match status" value="1"/>
</dbReference>
<keyword evidence="9" id="KW-1003">Cell membrane</keyword>
<dbReference type="Proteomes" id="UP000032309">
    <property type="component" value="Unassembled WGS sequence"/>
</dbReference>
<dbReference type="InterPro" id="IPR036771">
    <property type="entry name" value="ATPsynth_dsu/esu_N"/>
</dbReference>
<evidence type="ECO:0000256" key="2">
    <source>
        <dbReference type="ARBA" id="ARBA00004184"/>
    </source>
</evidence>
<comment type="caution">
    <text evidence="13">The sequence shown here is derived from an EMBL/GenBank/DDBJ whole genome shotgun (WGS) entry which is preliminary data.</text>
</comment>
<keyword evidence="5 9" id="KW-0406">Ion transport</keyword>
<keyword evidence="8 9" id="KW-0066">ATP synthesis</keyword>
<dbReference type="HAMAP" id="MF_00530">
    <property type="entry name" value="ATP_synth_epsil_bac"/>
    <property type="match status" value="1"/>
</dbReference>
<dbReference type="PANTHER" id="PTHR13822:SF10">
    <property type="entry name" value="ATP SYNTHASE EPSILON CHAIN, CHLOROPLASTIC"/>
    <property type="match status" value="1"/>
</dbReference>
<sequence length="137" mass="14876">MDKMAKTFKLEIITPEKVVYSNSVQSISADGTEGSFGVLADHAPLITELQTSILTVGDTNNKTIRFALDRGFLEVMANNVVVLTDACVTEGEVNVEKARAEKDTAEKTLSSGGNAEEKEKAMAILRRADTWLKLANK</sequence>
<protein>
    <recommendedName>
        <fullName evidence="9">ATP synthase epsilon chain</fullName>
    </recommendedName>
    <alternativeName>
        <fullName evidence="9">ATP synthase F1 sector epsilon subunit</fullName>
    </alternativeName>
    <alternativeName>
        <fullName evidence="9">F-ATPase epsilon subunit</fullName>
    </alternativeName>
</protein>
<dbReference type="Pfam" id="PF02823">
    <property type="entry name" value="ATP-synt_DE_N"/>
    <property type="match status" value="1"/>
</dbReference>
<keyword evidence="4 9" id="KW-0813">Transport</keyword>
<dbReference type="InterPro" id="IPR001469">
    <property type="entry name" value="ATP_synth_F1_dsu/esu"/>
</dbReference>
<name>A0ABQ0JZT2_9BACT</name>
<feature type="domain" description="ATP synthase F1 complex delta/epsilon subunit N-terminal" evidence="12">
    <location>
        <begin position="8"/>
        <end position="86"/>
    </location>
</feature>
<evidence type="ECO:0000256" key="10">
    <source>
        <dbReference type="RuleBase" id="RU003656"/>
    </source>
</evidence>
<evidence type="ECO:0000256" key="9">
    <source>
        <dbReference type="HAMAP-Rule" id="MF_00530"/>
    </source>
</evidence>
<evidence type="ECO:0000256" key="8">
    <source>
        <dbReference type="ARBA" id="ARBA00023310"/>
    </source>
</evidence>
<evidence type="ECO:0000313" key="14">
    <source>
        <dbReference type="Proteomes" id="UP000032309"/>
    </source>
</evidence>
<comment type="similarity">
    <text evidence="3 9 10">Belongs to the ATPase epsilon chain family.</text>
</comment>
<dbReference type="Gene3D" id="2.60.15.10">
    <property type="entry name" value="F0F1 ATP synthase delta/epsilon subunit, N-terminal"/>
    <property type="match status" value="1"/>
</dbReference>
<dbReference type="PANTHER" id="PTHR13822">
    <property type="entry name" value="ATP SYNTHASE DELTA/EPSILON CHAIN"/>
    <property type="match status" value="1"/>
</dbReference>
<comment type="function">
    <text evidence="1 9">Produces ATP from ADP in the presence of a proton gradient across the membrane.</text>
</comment>
<comment type="subcellular location">
    <subcellularLocation>
        <location evidence="9">Cell membrane</location>
        <topology evidence="9">Peripheral membrane protein</topology>
    </subcellularLocation>
    <subcellularLocation>
        <location evidence="2">Endomembrane system</location>
        <topology evidence="2">Peripheral membrane protein</topology>
    </subcellularLocation>
</comment>
<reference evidence="14" key="1">
    <citation type="journal article" date="2015" name="Genome Announc.">
        <title>Draft Genome Sequence of an Anaerobic Ammonium-Oxidizing Bacterium, "Candidatus Brocadia sinica".</title>
        <authorList>
            <person name="Oshiki M."/>
            <person name="Shinyako-Hata K."/>
            <person name="Satoh H."/>
            <person name="Okabe S."/>
        </authorList>
    </citation>
    <scope>NUCLEOTIDE SEQUENCE [LARGE SCALE GENOMIC DNA]</scope>
    <source>
        <strain evidence="14">JPN1</strain>
    </source>
</reference>
<keyword evidence="14" id="KW-1185">Reference proteome</keyword>
<evidence type="ECO:0000256" key="5">
    <source>
        <dbReference type="ARBA" id="ARBA00023065"/>
    </source>
</evidence>
<evidence type="ECO:0000256" key="1">
    <source>
        <dbReference type="ARBA" id="ARBA00003543"/>
    </source>
</evidence>
<evidence type="ECO:0000256" key="3">
    <source>
        <dbReference type="ARBA" id="ARBA00005712"/>
    </source>
</evidence>
<gene>
    <name evidence="9" type="primary">atpC</name>
    <name evidence="13" type="ORF">BROSI_A2554</name>
</gene>
<comment type="subunit">
    <text evidence="9 10">F-type ATPases have 2 components, CF(1) - the catalytic core - and CF(0) - the membrane proton channel. CF(1) has five subunits: alpha(3), beta(3), gamma(1), delta(1), epsilon(1). CF(0) has three main subunits: a, b and c.</text>
</comment>
<evidence type="ECO:0000259" key="12">
    <source>
        <dbReference type="Pfam" id="PF02823"/>
    </source>
</evidence>
<dbReference type="SUPFAM" id="SSF51344">
    <property type="entry name" value="Epsilon subunit of F1F0-ATP synthase N-terminal domain"/>
    <property type="match status" value="1"/>
</dbReference>
<proteinExistence type="inferred from homology"/>
<evidence type="ECO:0000256" key="7">
    <source>
        <dbReference type="ARBA" id="ARBA00023196"/>
    </source>
</evidence>
<evidence type="ECO:0000256" key="6">
    <source>
        <dbReference type="ARBA" id="ARBA00023136"/>
    </source>
</evidence>
<dbReference type="InterPro" id="IPR020546">
    <property type="entry name" value="ATP_synth_F1_dsu/esu_N"/>
</dbReference>
<dbReference type="EMBL" id="BAFN01000001">
    <property type="protein sequence ID" value="GAN34019.1"/>
    <property type="molecule type" value="Genomic_DNA"/>
</dbReference>
<dbReference type="InterPro" id="IPR020547">
    <property type="entry name" value="ATP_synth_F1_esu_C"/>
</dbReference>
<keyword evidence="9" id="KW-0375">Hydrogen ion transport</keyword>
<evidence type="ECO:0000259" key="11">
    <source>
        <dbReference type="Pfam" id="PF00401"/>
    </source>
</evidence>
<evidence type="ECO:0000256" key="4">
    <source>
        <dbReference type="ARBA" id="ARBA00022448"/>
    </source>
</evidence>
<dbReference type="Pfam" id="PF00401">
    <property type="entry name" value="ATP-synt_DE"/>
    <property type="match status" value="1"/>
</dbReference>